<evidence type="ECO:0000256" key="4">
    <source>
        <dbReference type="ARBA" id="ARBA00023136"/>
    </source>
</evidence>
<dbReference type="Pfam" id="PF06629">
    <property type="entry name" value="MipA"/>
    <property type="match status" value="1"/>
</dbReference>
<evidence type="ECO:0000256" key="3">
    <source>
        <dbReference type="ARBA" id="ARBA00022729"/>
    </source>
</evidence>
<organism evidence="7 8">
    <name type="scientific">Herbaspirillum rubrisubalbicans Os34</name>
    <dbReference type="NCBI Taxonomy" id="1235827"/>
    <lineage>
        <taxon>Bacteria</taxon>
        <taxon>Pseudomonadati</taxon>
        <taxon>Pseudomonadota</taxon>
        <taxon>Betaproteobacteria</taxon>
        <taxon>Burkholderiales</taxon>
        <taxon>Oxalobacteraceae</taxon>
        <taxon>Herbaspirillum</taxon>
    </lineage>
</organism>
<evidence type="ECO:0000256" key="2">
    <source>
        <dbReference type="ARBA" id="ARBA00005722"/>
    </source>
</evidence>
<dbReference type="AlphaFoldDB" id="A0A6M3ZUP4"/>
<feature type="signal peptide" evidence="6">
    <location>
        <begin position="1"/>
        <end position="19"/>
    </location>
</feature>
<evidence type="ECO:0000313" key="8">
    <source>
        <dbReference type="Proteomes" id="UP000501648"/>
    </source>
</evidence>
<accession>A0A6M3ZUP4</accession>
<dbReference type="InterPro" id="IPR010583">
    <property type="entry name" value="MipA"/>
</dbReference>
<dbReference type="Proteomes" id="UP000501648">
    <property type="component" value="Chromosome"/>
</dbReference>
<name>A0A6M3ZUP4_9BURK</name>
<evidence type="ECO:0000313" key="7">
    <source>
        <dbReference type="EMBL" id="QJQ01973.1"/>
    </source>
</evidence>
<keyword evidence="4" id="KW-0472">Membrane</keyword>
<evidence type="ECO:0000256" key="5">
    <source>
        <dbReference type="ARBA" id="ARBA00023237"/>
    </source>
</evidence>
<protein>
    <submittedName>
        <fullName evidence="7">MipA/OmpV family protein</fullName>
    </submittedName>
</protein>
<reference evidence="7 8" key="1">
    <citation type="journal article" date="2012" name="J. Bacteriol.">
        <title>Genome sequence of the pathogenic Herbaspirillum seropedicae strain Os34, isolated from rice roots.</title>
        <authorList>
            <person name="Ye W."/>
            <person name="Ye S."/>
            <person name="Liu J."/>
            <person name="Chang S."/>
            <person name="Chen M."/>
            <person name="Zhu B."/>
            <person name="Guo L."/>
            <person name="An Q."/>
        </authorList>
    </citation>
    <scope>NUCLEOTIDE SEQUENCE [LARGE SCALE GENOMIC DNA]</scope>
    <source>
        <strain evidence="7 8">Os34</strain>
    </source>
</reference>
<dbReference type="GO" id="GO:0009279">
    <property type="term" value="C:cell outer membrane"/>
    <property type="evidence" value="ECO:0007669"/>
    <property type="project" value="UniProtKB-SubCell"/>
</dbReference>
<dbReference type="EMBL" id="CP008956">
    <property type="protein sequence ID" value="QJQ01973.1"/>
    <property type="molecule type" value="Genomic_DNA"/>
</dbReference>
<feature type="chain" id="PRO_5026683326" evidence="6">
    <location>
        <begin position="20"/>
        <end position="255"/>
    </location>
</feature>
<keyword evidence="5" id="KW-0998">Cell outer membrane</keyword>
<dbReference type="PANTHER" id="PTHR38776">
    <property type="entry name" value="MLTA-INTERACTING PROTEIN-RELATED"/>
    <property type="match status" value="1"/>
</dbReference>
<proteinExistence type="inferred from homology"/>
<dbReference type="RefSeq" id="WP_017451651.1">
    <property type="nucleotide sequence ID" value="NZ_CP008956.1"/>
</dbReference>
<evidence type="ECO:0000256" key="1">
    <source>
        <dbReference type="ARBA" id="ARBA00004442"/>
    </source>
</evidence>
<keyword evidence="3 6" id="KW-0732">Signal</keyword>
<comment type="subcellular location">
    <subcellularLocation>
        <location evidence="1">Cell outer membrane</location>
    </subcellularLocation>
</comment>
<dbReference type="GO" id="GO:0009252">
    <property type="term" value="P:peptidoglycan biosynthetic process"/>
    <property type="evidence" value="ECO:0007669"/>
    <property type="project" value="TreeGrafter"/>
</dbReference>
<sequence length="255" mass="28333">MKNYFAALILACGSLSAQAQQVTPSDNATDPLQLQDRITGDLGAGLYKLDRNDLKRRSEKLVLPYAYFDYGRFFARVDTFGIKTARMGYGYLELAGRVNVEGFDADHGLHRRSNPIPLGLGTYQETPFGAFFLNVFRDFNTSHGTLAEAIYAAQVDLGRVSIYPEAGVEYRSSSYNDYYFGVAASESAASGLRQYSVGSSTSPIFGLAADVPLSGDWHLNLHWRRKWLDNTVSDSPLVRRHTDDTAIVALSYHFK</sequence>
<dbReference type="PANTHER" id="PTHR38776:SF1">
    <property type="entry name" value="MLTA-INTERACTING PROTEIN-RELATED"/>
    <property type="match status" value="1"/>
</dbReference>
<gene>
    <name evidence="7" type="ORF">C798_17550</name>
</gene>
<evidence type="ECO:0000256" key="6">
    <source>
        <dbReference type="SAM" id="SignalP"/>
    </source>
</evidence>
<comment type="similarity">
    <text evidence="2">Belongs to the MipA/OmpV family.</text>
</comment>